<keyword evidence="3" id="KW-0963">Cytoplasm</keyword>
<dbReference type="Pfam" id="PF00009">
    <property type="entry name" value="GTP_EFTU"/>
    <property type="match status" value="1"/>
</dbReference>
<dbReference type="Gene3D" id="2.40.30.10">
    <property type="entry name" value="Translation factors"/>
    <property type="match status" value="1"/>
</dbReference>
<dbReference type="EMBL" id="JARXRN010000020">
    <property type="protein sequence ID" value="MDH5830107.1"/>
    <property type="molecule type" value="Genomic_DNA"/>
</dbReference>
<dbReference type="InterPro" id="IPR005225">
    <property type="entry name" value="Small_GTP-bd"/>
</dbReference>
<dbReference type="Gene3D" id="3.30.70.240">
    <property type="match status" value="1"/>
</dbReference>
<dbReference type="PANTHER" id="PTHR42908:SF8">
    <property type="entry name" value="TR-TYPE G DOMAIN-CONTAINING PROTEIN"/>
    <property type="match status" value="1"/>
</dbReference>
<dbReference type="CDD" id="cd16263">
    <property type="entry name" value="BipA_III"/>
    <property type="match status" value="1"/>
</dbReference>
<name>A0ABT6JHF8_9GAMM</name>
<dbReference type="InterPro" id="IPR048876">
    <property type="entry name" value="BipA_C"/>
</dbReference>
<evidence type="ECO:0000256" key="2">
    <source>
        <dbReference type="ARBA" id="ARBA00023134"/>
    </source>
</evidence>
<feature type="binding site" evidence="3">
    <location>
        <begin position="129"/>
        <end position="132"/>
    </location>
    <ligand>
        <name>GTP</name>
        <dbReference type="ChEBI" id="CHEBI:37565"/>
    </ligand>
</feature>
<keyword evidence="3" id="KW-0820">tRNA-binding</keyword>
<keyword evidence="3" id="KW-0690">Ribosome biogenesis</keyword>
<dbReference type="InterPro" id="IPR004161">
    <property type="entry name" value="EFTu-like_2"/>
</dbReference>
<evidence type="ECO:0000256" key="3">
    <source>
        <dbReference type="HAMAP-Rule" id="MF_00849"/>
    </source>
</evidence>
<dbReference type="Pfam" id="PF21018">
    <property type="entry name" value="BipA_C"/>
    <property type="match status" value="1"/>
</dbReference>
<dbReference type="PANTHER" id="PTHR42908">
    <property type="entry name" value="TRANSLATION ELONGATION FACTOR-RELATED"/>
    <property type="match status" value="1"/>
</dbReference>
<keyword evidence="2 3" id="KW-0342">GTP-binding</keyword>
<keyword evidence="3" id="KW-0699">rRNA-binding</keyword>
<proteinExistence type="inferred from homology"/>
<keyword evidence="3" id="KW-0694">RNA-binding</keyword>
<comment type="similarity">
    <text evidence="3">Belongs to the TRAFAC class translation factor GTPase superfamily. Classic translation factor GTPase family. BipA subfamily.</text>
</comment>
<dbReference type="EC" id="3.6.5.-" evidence="3"/>
<evidence type="ECO:0000256" key="1">
    <source>
        <dbReference type="ARBA" id="ARBA00022741"/>
    </source>
</evidence>
<dbReference type="SMART" id="SM00838">
    <property type="entry name" value="EFG_C"/>
    <property type="match status" value="1"/>
</dbReference>
<dbReference type="InterPro" id="IPR047043">
    <property type="entry name" value="BipA_III"/>
</dbReference>
<keyword evidence="6" id="KW-1185">Reference proteome</keyword>
<dbReference type="InterPro" id="IPR000795">
    <property type="entry name" value="T_Tr_GTP-bd_dom"/>
</dbReference>
<keyword evidence="1 3" id="KW-0547">Nucleotide-binding</keyword>
<dbReference type="PROSITE" id="PS00301">
    <property type="entry name" value="G_TR_1"/>
    <property type="match status" value="1"/>
</dbReference>
<dbReference type="InterPro" id="IPR000640">
    <property type="entry name" value="EFG_V-like"/>
</dbReference>
<accession>A0ABT6JHF8</accession>
<dbReference type="SUPFAM" id="SSF54980">
    <property type="entry name" value="EF-G C-terminal domain-like"/>
    <property type="match status" value="2"/>
</dbReference>
<dbReference type="RefSeq" id="WP_280600574.1">
    <property type="nucleotide sequence ID" value="NZ_JARXRN010000020.1"/>
</dbReference>
<dbReference type="InterPro" id="IPR035647">
    <property type="entry name" value="EFG_III/V"/>
</dbReference>
<keyword evidence="3" id="KW-0378">Hydrolase</keyword>
<dbReference type="InterPro" id="IPR042116">
    <property type="entry name" value="TypA/BipA_C"/>
</dbReference>
<dbReference type="InterPro" id="IPR006298">
    <property type="entry name" value="BipA"/>
</dbReference>
<dbReference type="NCBIfam" id="TIGR01394">
    <property type="entry name" value="TypA_BipA"/>
    <property type="match status" value="1"/>
</dbReference>
<dbReference type="InterPro" id="IPR009000">
    <property type="entry name" value="Transl_B-barrel_sf"/>
</dbReference>
<protein>
    <recommendedName>
        <fullName evidence="3">Large ribosomal subunit assembly factor BipA</fullName>
        <ecNumber evidence="3">3.6.5.-</ecNumber>
    </recommendedName>
    <alternativeName>
        <fullName evidence="3">GTP-binding protein BipA</fullName>
    </alternativeName>
</protein>
<dbReference type="PROSITE" id="PS51722">
    <property type="entry name" value="G_TR_2"/>
    <property type="match status" value="1"/>
</dbReference>
<dbReference type="Pfam" id="PF03144">
    <property type="entry name" value="GTP_EFTU_D2"/>
    <property type="match status" value="1"/>
</dbReference>
<evidence type="ECO:0000313" key="5">
    <source>
        <dbReference type="EMBL" id="MDH5830107.1"/>
    </source>
</evidence>
<comment type="catalytic activity">
    <reaction evidence="3">
        <text>GTP + H2O = GDP + phosphate + H(+)</text>
        <dbReference type="Rhea" id="RHEA:19669"/>
        <dbReference type="ChEBI" id="CHEBI:15377"/>
        <dbReference type="ChEBI" id="CHEBI:15378"/>
        <dbReference type="ChEBI" id="CHEBI:37565"/>
        <dbReference type="ChEBI" id="CHEBI:43474"/>
        <dbReference type="ChEBI" id="CHEBI:58189"/>
    </reaction>
</comment>
<dbReference type="CDD" id="cd03691">
    <property type="entry name" value="BipA_TypA_II"/>
    <property type="match status" value="1"/>
</dbReference>
<dbReference type="Proteomes" id="UP001156831">
    <property type="component" value="Unassembled WGS sequence"/>
</dbReference>
<dbReference type="PRINTS" id="PR00315">
    <property type="entry name" value="ELONGATNFCT"/>
</dbReference>
<dbReference type="CDD" id="cd03710">
    <property type="entry name" value="BipA_TypA_C"/>
    <property type="match status" value="1"/>
</dbReference>
<dbReference type="InterPro" id="IPR031157">
    <property type="entry name" value="G_TR_CS"/>
</dbReference>
<feature type="domain" description="Tr-type G" evidence="4">
    <location>
        <begin position="4"/>
        <end position="199"/>
    </location>
</feature>
<dbReference type="Gene3D" id="3.40.50.300">
    <property type="entry name" value="P-loop containing nucleotide triphosphate hydrolases"/>
    <property type="match status" value="1"/>
</dbReference>
<comment type="function">
    <text evidence="3">A 50S ribosomal subunit assembly protein with GTPase activity, required for 50S subunit assembly at low temperatures, may also play a role in translation. Binds GTP and analogs. Binds the 70S ribosome between the 30S and 50S subunits, in a similar position as ribosome-bound EF-G; it contacts a number of ribosomal proteins, both rRNAs and the A-site tRNA.</text>
</comment>
<dbReference type="SUPFAM" id="SSF52540">
    <property type="entry name" value="P-loop containing nucleoside triphosphate hydrolases"/>
    <property type="match status" value="1"/>
</dbReference>
<comment type="subcellular location">
    <subcellularLocation>
        <location evidence="3">Cytoplasm</location>
    </subcellularLocation>
    <text evidence="3">Binds to ribosomes.</text>
</comment>
<evidence type="ECO:0000313" key="6">
    <source>
        <dbReference type="Proteomes" id="UP001156831"/>
    </source>
</evidence>
<dbReference type="InterPro" id="IPR047041">
    <property type="entry name" value="BipA_GTP-bd_dom"/>
</dbReference>
<dbReference type="HAMAP" id="MF_00849">
    <property type="entry name" value="BipA"/>
    <property type="match status" value="1"/>
</dbReference>
<evidence type="ECO:0000259" key="4">
    <source>
        <dbReference type="PROSITE" id="PS51722"/>
    </source>
</evidence>
<comment type="subunit">
    <text evidence="3">Monomer.</text>
</comment>
<reference evidence="5 6" key="1">
    <citation type="submission" date="2023-04" db="EMBL/GenBank/DDBJ databases">
        <title>Luteimonas sp. M1R5S18.</title>
        <authorList>
            <person name="Sun J.-Q."/>
        </authorList>
    </citation>
    <scope>NUCLEOTIDE SEQUENCE [LARGE SCALE GENOMIC DNA]</scope>
    <source>
        <strain evidence="5 6">M1R5S18</strain>
    </source>
</reference>
<dbReference type="SUPFAM" id="SSF50447">
    <property type="entry name" value="Translation proteins"/>
    <property type="match status" value="1"/>
</dbReference>
<gene>
    <name evidence="5" type="primary">typA</name>
    <name evidence="3" type="synonym">bipA</name>
    <name evidence="5" type="ORF">QFW80_06190</name>
</gene>
<dbReference type="CDD" id="cd01891">
    <property type="entry name" value="TypA_BipA"/>
    <property type="match status" value="1"/>
</dbReference>
<dbReference type="NCBIfam" id="TIGR00231">
    <property type="entry name" value="small_GTP"/>
    <property type="match status" value="1"/>
</dbReference>
<dbReference type="InterPro" id="IPR035651">
    <property type="entry name" value="BipA_V"/>
</dbReference>
<feature type="binding site" evidence="3">
    <location>
        <begin position="16"/>
        <end position="21"/>
    </location>
    <ligand>
        <name>GTP</name>
        <dbReference type="ChEBI" id="CHEBI:37565"/>
    </ligand>
</feature>
<comment type="caution">
    <text evidence="5">The sequence shown here is derived from an EMBL/GenBank/DDBJ whole genome shotgun (WGS) entry which is preliminary data.</text>
</comment>
<dbReference type="Pfam" id="PF00679">
    <property type="entry name" value="EFG_C"/>
    <property type="match status" value="1"/>
</dbReference>
<sequence length="609" mass="67122">MSIERLRNIAIVAHVDHGKTTLVDCLLKQSGTLSERTVLAERVMDSNDQEKERGITILAKNTAITWQGNRINIVDTPGHADFGGEVERVLSMVDSVLILVDAMDGPMPQTRFVTQKAFAMGFKPIVVVNKIDRPGARPDWVIDQVFDLFDKLGATNEQLDFPIVYASALHGYASLDDSVREGDMTPLYEAIMKHVPAPSVDPDGPFQMRISQLDYNNFVGVIGIGRIQRGTLKKNMPVAVIDREGKKRQGKVLQVLGFMGLERIEQDSAGAGDIVAVSGIQDLTISDTVTALDTPEALPALTVDEPTISMTFQVNNSPFAGNKDLSGGKFLTSRQLKDRLERETVHNVALKVEQLEDADKFLVSGRGELHLSVLIENMRREGFELAVSRPEVIIKEIDGQLMEPIEQLVVDVEEVHQGGVMEKLGTRKGQLKNMEPDGKGRVRLDYEIPARGLIGFQNEFRTLTQGSGLLFHVFDHYGPKETGPIAKRQNGVMIANAPGVTPAYSLGPLQDRGKLFAAEGDNVYEGQLVGIHSKDNDLTVNAIKTKPLTNMRASGKDDAIQLSPAIKFTLEQALDFIDDDELVEVTPKEIRLRKKMLTESDRKRASRAA</sequence>
<dbReference type="InterPro" id="IPR027417">
    <property type="entry name" value="P-loop_NTPase"/>
</dbReference>
<dbReference type="Gene3D" id="3.30.70.870">
    <property type="entry name" value="Elongation Factor G (Translational Gtpase), domain 3"/>
    <property type="match status" value="1"/>
</dbReference>
<organism evidence="5 6">
    <name type="scientific">Luteimonas rhizosphaericola</name>
    <dbReference type="NCBI Taxonomy" id="3042024"/>
    <lineage>
        <taxon>Bacteria</taxon>
        <taxon>Pseudomonadati</taxon>
        <taxon>Pseudomonadota</taxon>
        <taxon>Gammaproteobacteria</taxon>
        <taxon>Lysobacterales</taxon>
        <taxon>Lysobacteraceae</taxon>
        <taxon>Luteimonas</taxon>
    </lineage>
</organism>
<dbReference type="InterPro" id="IPR047042">
    <property type="entry name" value="BipA_II"/>
</dbReference>
<dbReference type="Gene3D" id="2.40.50.250">
    <property type="entry name" value="bipa protein"/>
    <property type="match status" value="1"/>
</dbReference>